<evidence type="ECO:0000313" key="1">
    <source>
        <dbReference type="EMBL" id="KYO48798.1"/>
    </source>
</evidence>
<evidence type="ECO:0000313" key="2">
    <source>
        <dbReference type="Proteomes" id="UP000050525"/>
    </source>
</evidence>
<organism evidence="1 2">
    <name type="scientific">Alligator mississippiensis</name>
    <name type="common">American alligator</name>
    <dbReference type="NCBI Taxonomy" id="8496"/>
    <lineage>
        <taxon>Eukaryota</taxon>
        <taxon>Metazoa</taxon>
        <taxon>Chordata</taxon>
        <taxon>Craniata</taxon>
        <taxon>Vertebrata</taxon>
        <taxon>Euteleostomi</taxon>
        <taxon>Archelosauria</taxon>
        <taxon>Archosauria</taxon>
        <taxon>Crocodylia</taxon>
        <taxon>Alligatoridae</taxon>
        <taxon>Alligatorinae</taxon>
        <taxon>Alligator</taxon>
    </lineage>
</organism>
<dbReference type="AlphaFoldDB" id="A0A151PID7"/>
<name>A0A151PID7_ALLMI</name>
<dbReference type="Proteomes" id="UP000050525">
    <property type="component" value="Unassembled WGS sequence"/>
</dbReference>
<protein>
    <submittedName>
        <fullName evidence="1">Uncharacterized protein</fullName>
    </submittedName>
</protein>
<accession>A0A151PID7</accession>
<proteinExistence type="predicted"/>
<reference evidence="1 2" key="1">
    <citation type="journal article" date="2012" name="Genome Biol.">
        <title>Sequencing three crocodilian genomes to illuminate the evolution of archosaurs and amniotes.</title>
        <authorList>
            <person name="St John J.A."/>
            <person name="Braun E.L."/>
            <person name="Isberg S.R."/>
            <person name="Miles L.G."/>
            <person name="Chong A.Y."/>
            <person name="Gongora J."/>
            <person name="Dalzell P."/>
            <person name="Moran C."/>
            <person name="Bed'hom B."/>
            <person name="Abzhanov A."/>
            <person name="Burgess S.C."/>
            <person name="Cooksey A.M."/>
            <person name="Castoe T.A."/>
            <person name="Crawford N.G."/>
            <person name="Densmore L.D."/>
            <person name="Drew J.C."/>
            <person name="Edwards S.V."/>
            <person name="Faircloth B.C."/>
            <person name="Fujita M.K."/>
            <person name="Greenwold M.J."/>
            <person name="Hoffmann F.G."/>
            <person name="Howard J.M."/>
            <person name="Iguchi T."/>
            <person name="Janes D.E."/>
            <person name="Khan S.Y."/>
            <person name="Kohno S."/>
            <person name="de Koning A.J."/>
            <person name="Lance S.L."/>
            <person name="McCarthy F.M."/>
            <person name="McCormack J.E."/>
            <person name="Merchant M.E."/>
            <person name="Peterson D.G."/>
            <person name="Pollock D.D."/>
            <person name="Pourmand N."/>
            <person name="Raney B.J."/>
            <person name="Roessler K.A."/>
            <person name="Sanford J.R."/>
            <person name="Sawyer R.H."/>
            <person name="Schmidt C.J."/>
            <person name="Triplett E.W."/>
            <person name="Tuberville T.D."/>
            <person name="Venegas-Anaya M."/>
            <person name="Howard J.T."/>
            <person name="Jarvis E.D."/>
            <person name="Guillette L.J.Jr."/>
            <person name="Glenn T.C."/>
            <person name="Green R.E."/>
            <person name="Ray D.A."/>
        </authorList>
    </citation>
    <scope>NUCLEOTIDE SEQUENCE [LARGE SCALE GENOMIC DNA]</scope>
    <source>
        <strain evidence="1">KSC_2009_1</strain>
    </source>
</reference>
<dbReference type="EMBL" id="AKHW03000179">
    <property type="protein sequence ID" value="KYO48798.1"/>
    <property type="molecule type" value="Genomic_DNA"/>
</dbReference>
<gene>
    <name evidence="1" type="ORF">Y1Q_0004159</name>
</gene>
<comment type="caution">
    <text evidence="1">The sequence shown here is derived from an EMBL/GenBank/DDBJ whole genome shotgun (WGS) entry which is preliminary data.</text>
</comment>
<sequence length="84" mass="9559">MCTGASVCLTGVKIYSGEEQESFGTYTEYILESSRSQHIHIYKTKECHQFLRNKLWWATQGTLNDCPPLMSHGNMEVEAADLNE</sequence>
<keyword evidence="2" id="KW-1185">Reference proteome</keyword>